<protein>
    <recommendedName>
        <fullName evidence="3">DUF488 domain-containing protein</fullName>
    </recommendedName>
</protein>
<dbReference type="Proteomes" id="UP000034681">
    <property type="component" value="Unassembled WGS sequence"/>
</dbReference>
<dbReference type="EMBL" id="AJTX02000002">
    <property type="protein sequence ID" value="KKJ01674.1"/>
    <property type="molecule type" value="Genomic_DNA"/>
</dbReference>
<accession>A0A0M2Q417</accession>
<dbReference type="STRING" id="317619.GCA_000332315_03778"/>
<comment type="caution">
    <text evidence="1">The sequence shown here is derived from an EMBL/GenBank/DDBJ whole genome shotgun (WGS) entry which is preliminary data.</text>
</comment>
<dbReference type="InterPro" id="IPR007438">
    <property type="entry name" value="DUF488"/>
</dbReference>
<evidence type="ECO:0000313" key="2">
    <source>
        <dbReference type="Proteomes" id="UP000034681"/>
    </source>
</evidence>
<organism evidence="1 2">
    <name type="scientific">Prochlorothrix hollandica PCC 9006 = CALU 1027</name>
    <dbReference type="NCBI Taxonomy" id="317619"/>
    <lineage>
        <taxon>Bacteria</taxon>
        <taxon>Bacillati</taxon>
        <taxon>Cyanobacteriota</taxon>
        <taxon>Cyanophyceae</taxon>
        <taxon>Prochlorotrichales</taxon>
        <taxon>Prochlorotrichaceae</taxon>
        <taxon>Prochlorothrix</taxon>
    </lineage>
</organism>
<dbReference type="AlphaFoldDB" id="A0A0M2Q417"/>
<dbReference type="PANTHER" id="PTHR39337:SF1">
    <property type="entry name" value="BLR5642 PROTEIN"/>
    <property type="match status" value="1"/>
</dbReference>
<dbReference type="OrthoDB" id="9789109at2"/>
<name>A0A0M2Q417_PROHO</name>
<dbReference type="PANTHER" id="PTHR39337">
    <property type="entry name" value="BLR5642 PROTEIN"/>
    <property type="match status" value="1"/>
</dbReference>
<gene>
    <name evidence="1" type="ORF">PROH_02915</name>
</gene>
<reference evidence="1" key="1">
    <citation type="submission" date="2012-04" db="EMBL/GenBank/DDBJ databases">
        <authorList>
            <person name="Borisov I.G."/>
            <person name="Ivanikova N.V."/>
            <person name="Pinevich A.V."/>
        </authorList>
    </citation>
    <scope>NUCLEOTIDE SEQUENCE</scope>
    <source>
        <strain evidence="1">CALU 1027</strain>
    </source>
</reference>
<sequence length="210" mass="23326">MEPVPPLKLPQLFTIGYDHWDFADFVDCLRDHGVTALADVRSHPYSRRFPQFCQGSLQETLPLAGLAYGFLGQQLGARSPDPACYDGGKAQYSRIAATDPFAQGLARLQQGLQRHTIVLMCAEQDPITCHRAILICRSLRHWPIAIHHILKDGSLESQSALETRLLHLHAPPAAAQLSLFDPPQPSGSREECLERAYACQGDRIAYRVST</sequence>
<dbReference type="eggNOG" id="COG5483">
    <property type="taxonomic scope" value="Bacteria"/>
</dbReference>
<keyword evidence="2" id="KW-1185">Reference proteome</keyword>
<proteinExistence type="predicted"/>
<dbReference type="Pfam" id="PF04343">
    <property type="entry name" value="DUF488"/>
    <property type="match status" value="1"/>
</dbReference>
<dbReference type="RefSeq" id="WP_044077292.1">
    <property type="nucleotide sequence ID" value="NZ_KB235941.1"/>
</dbReference>
<evidence type="ECO:0000313" key="1">
    <source>
        <dbReference type="EMBL" id="KKJ01674.1"/>
    </source>
</evidence>
<evidence type="ECO:0008006" key="3">
    <source>
        <dbReference type="Google" id="ProtNLM"/>
    </source>
</evidence>